<dbReference type="InterPro" id="IPR049962">
    <property type="entry name" value="THUMP_ThiI"/>
</dbReference>
<dbReference type="InterPro" id="IPR054173">
    <property type="entry name" value="ThiI_fer"/>
</dbReference>
<dbReference type="InterPro" id="IPR050102">
    <property type="entry name" value="tRNA_sulfurtransferase_ThiI"/>
</dbReference>
<dbReference type="EMBL" id="AEDY01000097">
    <property type="protein sequence ID" value="EFO53719.1"/>
    <property type="molecule type" value="Genomic_DNA"/>
</dbReference>
<dbReference type="PANTHER" id="PTHR43209:SF1">
    <property type="entry name" value="TRNA SULFURTRANSFERASE"/>
    <property type="match status" value="1"/>
</dbReference>
<dbReference type="PANTHER" id="PTHR43209">
    <property type="entry name" value="TRNA SULFURTRANSFERASE"/>
    <property type="match status" value="1"/>
</dbReference>
<name>A0ABN0B3A4_9STRE</name>
<reference evidence="2" key="1">
    <citation type="submission" date="2010-09" db="EMBL/GenBank/DDBJ databases">
        <authorList>
            <person name="Daugherty S.C."/>
            <person name="Kilian M."/>
            <person name="Tettelin H."/>
        </authorList>
    </citation>
    <scope>NUCLEOTIDE SEQUENCE [LARGE SCALE GENOMIC DNA]</scope>
    <source>
        <strain evidence="2">SK1302</strain>
    </source>
</reference>
<dbReference type="Pfam" id="PF22025">
    <property type="entry name" value="ThiI_fer"/>
    <property type="match status" value="1"/>
</dbReference>
<evidence type="ECO:0000313" key="2">
    <source>
        <dbReference type="EMBL" id="EFO53719.1"/>
    </source>
</evidence>
<organism evidence="2">
    <name type="scientific">Streptococcus infantis SK1302</name>
    <dbReference type="NCBI Taxonomy" id="871237"/>
    <lineage>
        <taxon>Bacteria</taxon>
        <taxon>Bacillati</taxon>
        <taxon>Bacillota</taxon>
        <taxon>Bacilli</taxon>
        <taxon>Lactobacillales</taxon>
        <taxon>Streptococcaceae</taxon>
        <taxon>Streptococcus</taxon>
    </lineage>
</organism>
<gene>
    <name evidence="2" type="ORF">SIN_1578</name>
</gene>
<protein>
    <submittedName>
        <fullName evidence="2">Thiamine biosynthesis protein ThiI</fullName>
    </submittedName>
</protein>
<dbReference type="Gene3D" id="3.30.2130.30">
    <property type="match status" value="1"/>
</dbReference>
<proteinExistence type="predicted"/>
<feature type="domain" description="ThiI ferredoxin-like" evidence="1">
    <location>
        <begin position="5"/>
        <end position="76"/>
    </location>
</feature>
<dbReference type="SUPFAM" id="SSF143437">
    <property type="entry name" value="THUMP domain-like"/>
    <property type="match status" value="1"/>
</dbReference>
<evidence type="ECO:0000259" key="1">
    <source>
        <dbReference type="Pfam" id="PF22025"/>
    </source>
</evidence>
<sequence length="84" mass="9728">MQYSEIMIRYGELSTKGKNRMRFINKLRNNISDVLSIYPQVKVTADRDRAHAYLNGADYEPVAESLKQVFGIQNFSPVYKVENP</sequence>
<comment type="caution">
    <text evidence="2">The sequence shown here is derived from an EMBL/GenBank/DDBJ whole genome shotgun (WGS) entry which is preliminary data.</text>
</comment>
<accession>A0ABN0B3A4</accession>
<dbReference type="CDD" id="cd11716">
    <property type="entry name" value="THUMP_ThiI"/>
    <property type="match status" value="1"/>
</dbReference>